<name>A0A177NS35_9GAMM</name>
<sequence>MSDNVIEPISQEWIEHAYPLQQITIQLQGTRHSLPEHIIGQLEAVLKRLRNGDYFGEEHDDDFGYRFKVEPTCQGPSFFDGGCGFQ</sequence>
<comment type="caution">
    <text evidence="1">The sequence shown here is derived from an EMBL/GenBank/DDBJ whole genome shotgun (WGS) entry which is preliminary data.</text>
</comment>
<evidence type="ECO:0000313" key="2">
    <source>
        <dbReference type="Proteomes" id="UP000078476"/>
    </source>
</evidence>
<organism evidence="1 2">
    <name type="scientific">Methylomonas lenta</name>
    <dbReference type="NCBI Taxonomy" id="980561"/>
    <lineage>
        <taxon>Bacteria</taxon>
        <taxon>Pseudomonadati</taxon>
        <taxon>Pseudomonadota</taxon>
        <taxon>Gammaproteobacteria</taxon>
        <taxon>Methylococcales</taxon>
        <taxon>Methylococcaceae</taxon>
        <taxon>Methylomonas</taxon>
    </lineage>
</organism>
<evidence type="ECO:0000313" key="1">
    <source>
        <dbReference type="EMBL" id="OAI20354.1"/>
    </source>
</evidence>
<dbReference type="EMBL" id="LUUI01000049">
    <property type="protein sequence ID" value="OAI20354.1"/>
    <property type="molecule type" value="Genomic_DNA"/>
</dbReference>
<dbReference type="OrthoDB" id="9155265at2"/>
<accession>A0A177NS35</accession>
<dbReference type="AlphaFoldDB" id="A0A177NS35"/>
<keyword evidence="2" id="KW-1185">Reference proteome</keyword>
<dbReference type="STRING" id="980561.A1359_21195"/>
<proteinExistence type="predicted"/>
<reference evidence="1 2" key="1">
    <citation type="submission" date="2016-03" db="EMBL/GenBank/DDBJ databases">
        <authorList>
            <person name="Ploux O."/>
        </authorList>
    </citation>
    <scope>NUCLEOTIDE SEQUENCE [LARGE SCALE GENOMIC DNA]</scope>
    <source>
        <strain evidence="1 2">R-45370</strain>
    </source>
</reference>
<dbReference type="RefSeq" id="WP_066978141.1">
    <property type="nucleotide sequence ID" value="NZ_LUUI01000049.1"/>
</dbReference>
<gene>
    <name evidence="1" type="ORF">A1359_21195</name>
</gene>
<protein>
    <submittedName>
        <fullName evidence="1">Uncharacterized protein</fullName>
    </submittedName>
</protein>
<dbReference type="Proteomes" id="UP000078476">
    <property type="component" value="Unassembled WGS sequence"/>
</dbReference>